<name>A0ABM9ZX06_9BACT</name>
<evidence type="ECO:0000313" key="2">
    <source>
        <dbReference type="EMBL" id="EFB91503.1"/>
    </source>
</evidence>
<dbReference type="Proteomes" id="UP000006462">
    <property type="component" value="Unassembled WGS sequence"/>
</dbReference>
<dbReference type="EMBL" id="ADFP01000039">
    <property type="protein sequence ID" value="EFB91503.1"/>
    <property type="molecule type" value="Genomic_DNA"/>
</dbReference>
<keyword evidence="1" id="KW-0472">Membrane</keyword>
<gene>
    <name evidence="2" type="ORF">HMPREF7215_1588</name>
</gene>
<keyword evidence="1" id="KW-1133">Transmembrane helix</keyword>
<protein>
    <submittedName>
        <fullName evidence="2">Uncharacterized protein</fullName>
    </submittedName>
</protein>
<feature type="transmembrane region" description="Helical" evidence="1">
    <location>
        <begin position="20"/>
        <end position="40"/>
    </location>
</feature>
<evidence type="ECO:0000313" key="3">
    <source>
        <dbReference type="Proteomes" id="UP000006462"/>
    </source>
</evidence>
<sequence length="41" mass="4859">MHATFFRSMRDVFWVQNYHFLILLFFIAIFPCAPLGNLIAP</sequence>
<organism evidence="2 3">
    <name type="scientific">Pyramidobacter piscolens W5455</name>
    <dbReference type="NCBI Taxonomy" id="352165"/>
    <lineage>
        <taxon>Bacteria</taxon>
        <taxon>Thermotogati</taxon>
        <taxon>Synergistota</taxon>
        <taxon>Synergistia</taxon>
        <taxon>Synergistales</taxon>
        <taxon>Dethiosulfovibrionaceae</taxon>
        <taxon>Pyramidobacter</taxon>
    </lineage>
</organism>
<proteinExistence type="predicted"/>
<comment type="caution">
    <text evidence="2">The sequence shown here is derived from an EMBL/GenBank/DDBJ whole genome shotgun (WGS) entry which is preliminary data.</text>
</comment>
<accession>A0ABM9ZX06</accession>
<keyword evidence="3" id="KW-1185">Reference proteome</keyword>
<reference evidence="2 3" key="1">
    <citation type="submission" date="2009-12" db="EMBL/GenBank/DDBJ databases">
        <authorList>
            <person name="Shrivastava S."/>
            <person name="Madupu R."/>
            <person name="Durkin A.S."/>
            <person name="Torralba M."/>
            <person name="Methe B."/>
            <person name="Sutton G.G."/>
            <person name="Strausberg R.L."/>
            <person name="Nelson K.E."/>
        </authorList>
    </citation>
    <scope>NUCLEOTIDE SEQUENCE [LARGE SCALE GENOMIC DNA]</scope>
    <source>
        <strain evidence="2 3">W5455</strain>
    </source>
</reference>
<evidence type="ECO:0000256" key="1">
    <source>
        <dbReference type="SAM" id="Phobius"/>
    </source>
</evidence>
<keyword evidence="1" id="KW-0812">Transmembrane</keyword>